<name>A0A1E4T2J3_9ASCO</name>
<dbReference type="AlphaFoldDB" id="A0A1E4T2J3"/>
<dbReference type="EMBL" id="KV453851">
    <property type="protein sequence ID" value="ODV85951.1"/>
    <property type="molecule type" value="Genomic_DNA"/>
</dbReference>
<gene>
    <name evidence="1" type="ORF">CANARDRAFT_148257</name>
</gene>
<keyword evidence="2" id="KW-1185">Reference proteome</keyword>
<protein>
    <submittedName>
        <fullName evidence="1">Uncharacterized protein</fullName>
    </submittedName>
</protein>
<reference evidence="2" key="1">
    <citation type="submission" date="2016-04" db="EMBL/GenBank/DDBJ databases">
        <title>Comparative genomics of biotechnologically important yeasts.</title>
        <authorList>
            <consortium name="DOE Joint Genome Institute"/>
            <person name="Riley R."/>
            <person name="Haridas S."/>
            <person name="Wolfe K.H."/>
            <person name="Lopes M.R."/>
            <person name="Hittinger C.T."/>
            <person name="Goker M."/>
            <person name="Salamov A."/>
            <person name="Wisecaver J."/>
            <person name="Long T.M."/>
            <person name="Aerts A.L."/>
            <person name="Barry K."/>
            <person name="Choi C."/>
            <person name="Clum A."/>
            <person name="Coughlan A.Y."/>
            <person name="Deshpande S."/>
            <person name="Douglass A.P."/>
            <person name="Hanson S.J."/>
            <person name="Klenk H.-P."/>
            <person name="Labutti K."/>
            <person name="Lapidus A."/>
            <person name="Lindquist E."/>
            <person name="Lipzen A."/>
            <person name="Meier-Kolthoff J.P."/>
            <person name="Ohm R.A."/>
            <person name="Otillar R.P."/>
            <person name="Pangilinan J."/>
            <person name="Peng Y."/>
            <person name="Rokas A."/>
            <person name="Rosa C.A."/>
            <person name="Scheuner C."/>
            <person name="Sibirny A.A."/>
            <person name="Slot J.C."/>
            <person name="Stielow J.B."/>
            <person name="Sun H."/>
            <person name="Kurtzman C.P."/>
            <person name="Blackwell M."/>
            <person name="Grigoriev I.V."/>
            <person name="Jeffries T.W."/>
        </authorList>
    </citation>
    <scope>NUCLEOTIDE SEQUENCE [LARGE SCALE GENOMIC DNA]</scope>
    <source>
        <strain evidence="2">NRRL YB-2248</strain>
    </source>
</reference>
<dbReference type="Proteomes" id="UP000094801">
    <property type="component" value="Unassembled WGS sequence"/>
</dbReference>
<evidence type="ECO:0000313" key="1">
    <source>
        <dbReference type="EMBL" id="ODV85951.1"/>
    </source>
</evidence>
<organism evidence="1 2">
    <name type="scientific">[Candida] arabinofermentans NRRL YB-2248</name>
    <dbReference type="NCBI Taxonomy" id="983967"/>
    <lineage>
        <taxon>Eukaryota</taxon>
        <taxon>Fungi</taxon>
        <taxon>Dikarya</taxon>
        <taxon>Ascomycota</taxon>
        <taxon>Saccharomycotina</taxon>
        <taxon>Pichiomycetes</taxon>
        <taxon>Pichiales</taxon>
        <taxon>Pichiaceae</taxon>
        <taxon>Ogataea</taxon>
        <taxon>Ogataea/Candida clade</taxon>
    </lineage>
</organism>
<evidence type="ECO:0000313" key="2">
    <source>
        <dbReference type="Proteomes" id="UP000094801"/>
    </source>
</evidence>
<sequence length="77" mass="8886">MIIILSCLFVCSFILHYFISLYPFCSFHLYQTHSSLPFTYSAASHLLTYRQFRCFALLLCCSLSDRQAPPLPPLITC</sequence>
<accession>A0A1E4T2J3</accession>
<proteinExistence type="predicted"/>